<dbReference type="CDD" id="cd12148">
    <property type="entry name" value="fungal_TF_MHR"/>
    <property type="match status" value="1"/>
</dbReference>
<evidence type="ECO:0000256" key="5">
    <source>
        <dbReference type="ARBA" id="ARBA00023242"/>
    </source>
</evidence>
<evidence type="ECO:0000256" key="6">
    <source>
        <dbReference type="SAM" id="MobiDB-lite"/>
    </source>
</evidence>
<gene>
    <name evidence="8" type="ORF">PGQ11_001731</name>
</gene>
<name>A0ABR2JFU8_9PEZI</name>
<evidence type="ECO:0000256" key="4">
    <source>
        <dbReference type="ARBA" id="ARBA00023163"/>
    </source>
</evidence>
<feature type="compositionally biased region" description="Low complexity" evidence="6">
    <location>
        <begin position="84"/>
        <end position="102"/>
    </location>
</feature>
<keyword evidence="5" id="KW-0539">Nucleus</keyword>
<dbReference type="PANTHER" id="PTHR47338">
    <property type="entry name" value="ZN(II)2CYS6 TRANSCRIPTION FACTOR (EUROFUNG)-RELATED"/>
    <property type="match status" value="1"/>
</dbReference>
<evidence type="ECO:0000313" key="9">
    <source>
        <dbReference type="Proteomes" id="UP001390339"/>
    </source>
</evidence>
<comment type="caution">
    <text evidence="8">The sequence shown here is derived from an EMBL/GenBank/DDBJ whole genome shotgun (WGS) entry which is preliminary data.</text>
</comment>
<proteinExistence type="predicted"/>
<protein>
    <submittedName>
        <fullName evidence="8">Fungal specific transcription factor</fullName>
    </submittedName>
</protein>
<keyword evidence="3" id="KW-0805">Transcription regulation</keyword>
<keyword evidence="2" id="KW-0479">Metal-binding</keyword>
<dbReference type="SUPFAM" id="SSF57701">
    <property type="entry name" value="Zn2/Cys6 DNA-binding domain"/>
    <property type="match status" value="1"/>
</dbReference>
<dbReference type="InterPro" id="IPR050815">
    <property type="entry name" value="TF_fung"/>
</dbReference>
<feature type="domain" description="Xylanolytic transcriptional activator regulatory" evidence="7">
    <location>
        <begin position="169"/>
        <end position="329"/>
    </location>
</feature>
<comment type="subcellular location">
    <subcellularLocation>
        <location evidence="1">Nucleus</location>
    </subcellularLocation>
</comment>
<dbReference type="InterPro" id="IPR036864">
    <property type="entry name" value="Zn2-C6_fun-type_DNA-bd_sf"/>
</dbReference>
<organism evidence="8 9">
    <name type="scientific">Apiospora arundinis</name>
    <dbReference type="NCBI Taxonomy" id="335852"/>
    <lineage>
        <taxon>Eukaryota</taxon>
        <taxon>Fungi</taxon>
        <taxon>Dikarya</taxon>
        <taxon>Ascomycota</taxon>
        <taxon>Pezizomycotina</taxon>
        <taxon>Sordariomycetes</taxon>
        <taxon>Xylariomycetidae</taxon>
        <taxon>Amphisphaeriales</taxon>
        <taxon>Apiosporaceae</taxon>
        <taxon>Apiospora</taxon>
    </lineage>
</organism>
<accession>A0ABR2JFU8</accession>
<keyword evidence="4" id="KW-0804">Transcription</keyword>
<feature type="compositionally biased region" description="Polar residues" evidence="6">
    <location>
        <begin position="68"/>
        <end position="80"/>
    </location>
</feature>
<dbReference type="EMBL" id="JAPCWZ010000002">
    <property type="protein sequence ID" value="KAK8876785.1"/>
    <property type="molecule type" value="Genomic_DNA"/>
</dbReference>
<evidence type="ECO:0000259" key="7">
    <source>
        <dbReference type="Pfam" id="PF04082"/>
    </source>
</evidence>
<dbReference type="InterPro" id="IPR001138">
    <property type="entry name" value="Zn2Cys6_DnaBD"/>
</dbReference>
<keyword evidence="9" id="KW-1185">Reference proteome</keyword>
<dbReference type="Pfam" id="PF04082">
    <property type="entry name" value="Fungal_trans"/>
    <property type="match status" value="1"/>
</dbReference>
<sequence length="666" mass="72940">MPAGELLSRLLTELIYESSTTVKPVPAHLVIIIRRLKRRCTKEVPSCSLCIRLDKDCSYPARAYKPSLDSSGAAATTTSRIDAGGTTSEGRSTTTTTTTQSSPERRRETKAFPALYFLDPENTVPRLASSSTVCLQYDSSDRLLDGLWDNLVHVDDDDNGPPSLEVLVNRYFATVHGWLPILSKKQLYRTLAQQQAQRTDPNFAVLLVCMRLLATCPFPPDQQQQQQSCPALICPRYLFAKESLTKAETRCLPSLSLLQATILVATYELAHGIYPAAYLSAGHAARLGIMMGFHDREHCPQMFHSPVTWTGREEERRAWWAVVILDRLAHLGIHGMPLAAPEPHPGELLPASDDSWDLGAIGVNDALFVMSSTSNATEAMRSSNTGSFANLCQSAHLLGLVLRHREELTTRLPKQPPPQQQQPMVASLDGTTTPIVSDDAGISFHIREARQLHHATSAFTRHLCSGSSTGQAESGDPGLLGAGVADEVGGGGAPSKASAAMAVAFSARIILYGLYACNERWEGTTRSAEETSLQQLALGGIYEVVLEVARMARRQLQLLPLSVEDGRHHDEEDDGEEADDEVEREYCSSISPLICHCLYQVAGECEWLILEDENSEAAGWIWDVVELLGNLAQRWQVAGAYLADITSWPGYKQVLDARLEGLNIAV</sequence>
<feature type="region of interest" description="Disordered" evidence="6">
    <location>
        <begin position="67"/>
        <end position="106"/>
    </location>
</feature>
<reference evidence="8 9" key="1">
    <citation type="journal article" date="2024" name="IMA Fungus">
        <title>Apiospora arundinis, a panoply of carbohydrate-active enzymes and secondary metabolites.</title>
        <authorList>
            <person name="Sorensen T."/>
            <person name="Petersen C."/>
            <person name="Muurmann A.T."/>
            <person name="Christiansen J.V."/>
            <person name="Brundto M.L."/>
            <person name="Overgaard C.K."/>
            <person name="Boysen A.T."/>
            <person name="Wollenberg R.D."/>
            <person name="Larsen T.O."/>
            <person name="Sorensen J.L."/>
            <person name="Nielsen K.L."/>
            <person name="Sondergaard T.E."/>
        </authorList>
    </citation>
    <scope>NUCLEOTIDE SEQUENCE [LARGE SCALE GENOMIC DNA]</scope>
    <source>
        <strain evidence="8 9">AAU 773</strain>
    </source>
</reference>
<dbReference type="InterPro" id="IPR007219">
    <property type="entry name" value="XnlR_reg_dom"/>
</dbReference>
<evidence type="ECO:0000256" key="1">
    <source>
        <dbReference type="ARBA" id="ARBA00004123"/>
    </source>
</evidence>
<dbReference type="Proteomes" id="UP001390339">
    <property type="component" value="Unassembled WGS sequence"/>
</dbReference>
<evidence type="ECO:0000256" key="2">
    <source>
        <dbReference type="ARBA" id="ARBA00022723"/>
    </source>
</evidence>
<evidence type="ECO:0000313" key="8">
    <source>
        <dbReference type="EMBL" id="KAK8876785.1"/>
    </source>
</evidence>
<evidence type="ECO:0000256" key="3">
    <source>
        <dbReference type="ARBA" id="ARBA00023015"/>
    </source>
</evidence>
<dbReference type="PANTHER" id="PTHR47338:SF20">
    <property type="entry name" value="ZN(II)2CYS6 TRANSCRIPTION FACTOR (EUROFUNG)"/>
    <property type="match status" value="1"/>
</dbReference>
<dbReference type="CDD" id="cd00067">
    <property type="entry name" value="GAL4"/>
    <property type="match status" value="1"/>
</dbReference>